<proteinExistence type="inferred from homology"/>
<comment type="caution">
    <text evidence="14">The sequence shown here is derived from an EMBL/GenBank/DDBJ whole genome shotgun (WGS) entry which is preliminary data.</text>
</comment>
<reference evidence="14" key="2">
    <citation type="submission" date="2023-01" db="EMBL/GenBank/DDBJ databases">
        <authorList>
            <person name="Sun Q."/>
            <person name="Evtushenko L."/>
        </authorList>
    </citation>
    <scope>NUCLEOTIDE SEQUENCE</scope>
    <source>
        <strain evidence="14">VKM Ac-1958</strain>
    </source>
</reference>
<evidence type="ECO:0000256" key="2">
    <source>
        <dbReference type="ARBA" id="ARBA00004948"/>
    </source>
</evidence>
<evidence type="ECO:0000256" key="9">
    <source>
        <dbReference type="ARBA" id="ARBA00023004"/>
    </source>
</evidence>
<dbReference type="InterPro" id="IPR015168">
    <property type="entry name" value="SsuA/THI5"/>
</dbReference>
<dbReference type="PANTHER" id="PTHR31528:SF1">
    <property type="entry name" value="4-AMINO-5-HYDROXYMETHYL-2-METHYLPYRIMIDINE PHOSPHATE SYNTHASE THI11-RELATED"/>
    <property type="match status" value="1"/>
</dbReference>
<dbReference type="GO" id="GO:0009228">
    <property type="term" value="P:thiamine biosynthetic process"/>
    <property type="evidence" value="ECO:0007669"/>
    <property type="project" value="UniProtKB-KW"/>
</dbReference>
<evidence type="ECO:0000256" key="10">
    <source>
        <dbReference type="ARBA" id="ARBA00033171"/>
    </source>
</evidence>
<evidence type="ECO:0000256" key="4">
    <source>
        <dbReference type="ARBA" id="ARBA00011738"/>
    </source>
</evidence>
<dbReference type="PROSITE" id="PS51257">
    <property type="entry name" value="PROKAR_LIPOPROTEIN"/>
    <property type="match status" value="1"/>
</dbReference>
<comment type="subunit">
    <text evidence="4">Homodimer.</text>
</comment>
<feature type="signal peptide" evidence="12">
    <location>
        <begin position="1"/>
        <end position="28"/>
    </location>
</feature>
<dbReference type="GO" id="GO:0046872">
    <property type="term" value="F:metal ion binding"/>
    <property type="evidence" value="ECO:0007669"/>
    <property type="project" value="UniProtKB-KW"/>
</dbReference>
<gene>
    <name evidence="14" type="ORF">GCM10017596_19400</name>
</gene>
<evidence type="ECO:0000256" key="6">
    <source>
        <dbReference type="ARBA" id="ARBA00022723"/>
    </source>
</evidence>
<dbReference type="Proteomes" id="UP001142325">
    <property type="component" value="Unassembled WGS sequence"/>
</dbReference>
<evidence type="ECO:0000256" key="11">
    <source>
        <dbReference type="ARBA" id="ARBA00048179"/>
    </source>
</evidence>
<evidence type="ECO:0000313" key="14">
    <source>
        <dbReference type="EMBL" id="GLK02225.1"/>
    </source>
</evidence>
<organism evidence="14 15">
    <name type="scientific">Microbacterium keratanolyticum</name>
    <dbReference type="NCBI Taxonomy" id="67574"/>
    <lineage>
        <taxon>Bacteria</taxon>
        <taxon>Bacillati</taxon>
        <taxon>Actinomycetota</taxon>
        <taxon>Actinomycetes</taxon>
        <taxon>Micrococcales</taxon>
        <taxon>Microbacteriaceae</taxon>
        <taxon>Microbacterium</taxon>
    </lineage>
</organism>
<comment type="function">
    <text evidence="1">Responsible for the formation of the pyrimidine heterocycle in the thiamine biosynthesis pathway. Catalyzes the formation of hydroxymethylpyrimidine phosphate (HMP-P) from histidine and pyridoxal phosphate (PLP). The protein uses PLP and the active site histidine to form HMP-P, generating an inactive enzyme. The enzyme can only undergo a single turnover, which suggests it is a suicide enzyme.</text>
</comment>
<evidence type="ECO:0000256" key="8">
    <source>
        <dbReference type="ARBA" id="ARBA00022977"/>
    </source>
</evidence>
<comment type="pathway">
    <text evidence="2">Cofactor biosynthesis; thiamine diphosphate biosynthesis.</text>
</comment>
<dbReference type="EMBL" id="BSET01000002">
    <property type="protein sequence ID" value="GLK02225.1"/>
    <property type="molecule type" value="Genomic_DNA"/>
</dbReference>
<feature type="chain" id="PRO_5040725374" description="Thiamine pyrimidine synthase" evidence="12">
    <location>
        <begin position="29"/>
        <end position="349"/>
    </location>
</feature>
<keyword evidence="9" id="KW-0408">Iron</keyword>
<name>A0A9W6M8V2_9MICO</name>
<evidence type="ECO:0000259" key="13">
    <source>
        <dbReference type="Pfam" id="PF09084"/>
    </source>
</evidence>
<keyword evidence="7" id="KW-0663">Pyridoxal phosphate</keyword>
<dbReference type="PANTHER" id="PTHR31528">
    <property type="entry name" value="4-AMINO-5-HYDROXYMETHYL-2-METHYLPYRIMIDINE PHOSPHATE SYNTHASE THI11-RELATED"/>
    <property type="match status" value="1"/>
</dbReference>
<dbReference type="RefSeq" id="WP_204939792.1">
    <property type="nucleotide sequence ID" value="NZ_BAAAUM010000002.1"/>
</dbReference>
<evidence type="ECO:0000256" key="1">
    <source>
        <dbReference type="ARBA" id="ARBA00003469"/>
    </source>
</evidence>
<evidence type="ECO:0000256" key="12">
    <source>
        <dbReference type="SAM" id="SignalP"/>
    </source>
</evidence>
<keyword evidence="5" id="KW-0808">Transferase</keyword>
<dbReference type="Pfam" id="PF09084">
    <property type="entry name" value="NMT1"/>
    <property type="match status" value="1"/>
</dbReference>
<dbReference type="Gene3D" id="3.40.190.10">
    <property type="entry name" value="Periplasmic binding protein-like II"/>
    <property type="match status" value="2"/>
</dbReference>
<evidence type="ECO:0000256" key="3">
    <source>
        <dbReference type="ARBA" id="ARBA00009406"/>
    </source>
</evidence>
<dbReference type="SUPFAM" id="SSF53850">
    <property type="entry name" value="Periplasmic binding protein-like II"/>
    <property type="match status" value="1"/>
</dbReference>
<evidence type="ECO:0000256" key="7">
    <source>
        <dbReference type="ARBA" id="ARBA00022898"/>
    </source>
</evidence>
<protein>
    <recommendedName>
        <fullName evidence="10">Thiamine pyrimidine synthase</fullName>
    </recommendedName>
</protein>
<comment type="catalytic activity">
    <reaction evidence="11">
        <text>N(6)-(pyridoxal phosphate)-L-lysyl-[4-amino-5-hydroxymethyl-2-methylpyrimidine phosphate synthase] + L-histidyl-[4-amino-5-hydroxymethyl-2-methylpyrimidine phosphate synthase] + 2 Fe(3+) + 4 H2O = L-lysyl-[4-amino-5-hydroxymethyl-2-methylpyrimidine phosphate synthase] + (2S)-2-amino-5-hydroxy-4-oxopentanoyl-[4-amino-5-hydroxymethyl-2-methylpyrimidine phosphate synthase] + 4-amino-2-methyl-5-(phosphooxymethyl)pyrimidine + 3-oxopropanoate + 2 Fe(2+) + 2 H(+)</text>
        <dbReference type="Rhea" id="RHEA:65756"/>
        <dbReference type="Rhea" id="RHEA-COMP:16892"/>
        <dbReference type="Rhea" id="RHEA-COMP:16893"/>
        <dbReference type="Rhea" id="RHEA-COMP:16894"/>
        <dbReference type="Rhea" id="RHEA-COMP:16895"/>
        <dbReference type="ChEBI" id="CHEBI:15377"/>
        <dbReference type="ChEBI" id="CHEBI:15378"/>
        <dbReference type="ChEBI" id="CHEBI:29033"/>
        <dbReference type="ChEBI" id="CHEBI:29034"/>
        <dbReference type="ChEBI" id="CHEBI:29969"/>
        <dbReference type="ChEBI" id="CHEBI:29979"/>
        <dbReference type="ChEBI" id="CHEBI:33190"/>
        <dbReference type="ChEBI" id="CHEBI:58354"/>
        <dbReference type="ChEBI" id="CHEBI:143915"/>
        <dbReference type="ChEBI" id="CHEBI:157692"/>
    </reaction>
    <physiologicalReaction direction="left-to-right" evidence="11">
        <dbReference type="Rhea" id="RHEA:65757"/>
    </physiologicalReaction>
</comment>
<dbReference type="GO" id="GO:0016740">
    <property type="term" value="F:transferase activity"/>
    <property type="evidence" value="ECO:0007669"/>
    <property type="project" value="UniProtKB-KW"/>
</dbReference>
<sequence>MKSIRTRAVLAAIAAAALVTTLTSCAPAADSAAEGADFGGLALQLSFVKNSQNSGEYIADSEGFYLDEGFTSVDLIAGPTAVEASVASNKADVGFSTALTAANVIATEGMPVKIVGAVYQRNAFTILSLDGDGAIRTPKDLEGARIGITAGTAKTIVEALAKANDIDPASVTFVPAEGNPALLTNGEVDGYFGLDTNERIVLEQQGHKIVSLPLAENGLPFAGTSFIVTDDALKNDRERVKAFLRAEIRGWTAAIADPQKGVDLALKTYGSDLGLDAKKEAAQGAMQIDYVYPATSAETGLFYLTEEAIAQNIASIEFAGVKIAAADLFDMSLLDEIYAENPELREVGK</sequence>
<feature type="domain" description="SsuA/THI5-like" evidence="13">
    <location>
        <begin position="50"/>
        <end position="260"/>
    </location>
</feature>
<reference evidence="14" key="1">
    <citation type="journal article" date="2014" name="Int. J. Syst. Evol. Microbiol.">
        <title>Complete genome sequence of Corynebacterium casei LMG S-19264T (=DSM 44701T), isolated from a smear-ripened cheese.</title>
        <authorList>
            <consortium name="US DOE Joint Genome Institute (JGI-PGF)"/>
            <person name="Walter F."/>
            <person name="Albersmeier A."/>
            <person name="Kalinowski J."/>
            <person name="Ruckert C."/>
        </authorList>
    </citation>
    <scope>NUCLEOTIDE SEQUENCE</scope>
    <source>
        <strain evidence="14">VKM Ac-1958</strain>
    </source>
</reference>
<keyword evidence="12" id="KW-0732">Signal</keyword>
<comment type="similarity">
    <text evidence="3">Belongs to the NMT1/THI5 family.</text>
</comment>
<evidence type="ECO:0000256" key="5">
    <source>
        <dbReference type="ARBA" id="ARBA00022679"/>
    </source>
</evidence>
<keyword evidence="15" id="KW-1185">Reference proteome</keyword>
<dbReference type="AlphaFoldDB" id="A0A9W6M8V2"/>
<keyword evidence="8" id="KW-0784">Thiamine biosynthesis</keyword>
<evidence type="ECO:0000313" key="15">
    <source>
        <dbReference type="Proteomes" id="UP001142325"/>
    </source>
</evidence>
<dbReference type="InterPro" id="IPR027939">
    <property type="entry name" value="NMT1/THI5"/>
</dbReference>
<accession>A0A9W6M8V2</accession>
<keyword evidence="6" id="KW-0479">Metal-binding</keyword>